<evidence type="ECO:0000313" key="10">
    <source>
        <dbReference type="EMBL" id="NMR35475.1"/>
    </source>
</evidence>
<gene>
    <name evidence="10" type="ORF">HIO71_14905</name>
</gene>
<keyword evidence="2" id="KW-0479">Metal-binding</keyword>
<dbReference type="InterPro" id="IPR037151">
    <property type="entry name" value="AlkB-like_sf"/>
</dbReference>
<evidence type="ECO:0000256" key="8">
    <source>
        <dbReference type="ARBA" id="ARBA00023204"/>
    </source>
</evidence>
<protein>
    <submittedName>
        <fullName evidence="10">Alpha-ketoglutarate-dependent dioxygenase AlkB</fullName>
    </submittedName>
</protein>
<evidence type="ECO:0000256" key="6">
    <source>
        <dbReference type="ARBA" id="ARBA00023002"/>
    </source>
</evidence>
<dbReference type="FunFam" id="2.60.120.590:FF:000004">
    <property type="entry name" value="DNA oxidative demethylase ALKBH2"/>
    <property type="match status" value="1"/>
</dbReference>
<dbReference type="EMBL" id="JABCJF010000008">
    <property type="protein sequence ID" value="NMR35475.1"/>
    <property type="molecule type" value="Genomic_DNA"/>
</dbReference>
<dbReference type="PANTHER" id="PTHR31212">
    <property type="entry name" value="ALPHA-KETOGLUTARATE-DEPENDENT DIOXYGENASE ALKB HOMOLOG 3"/>
    <property type="match status" value="1"/>
</dbReference>
<keyword evidence="3" id="KW-0227">DNA damage</keyword>
<dbReference type="Gene3D" id="2.60.120.590">
    <property type="entry name" value="Alpha-ketoglutarate-dependent dioxygenase AlkB-like"/>
    <property type="match status" value="1"/>
</dbReference>
<dbReference type="InterPro" id="IPR032854">
    <property type="entry name" value="ALKBH3"/>
</dbReference>
<dbReference type="GO" id="GO:0051213">
    <property type="term" value="F:dioxygenase activity"/>
    <property type="evidence" value="ECO:0007669"/>
    <property type="project" value="UniProtKB-KW"/>
</dbReference>
<proteinExistence type="predicted"/>
<feature type="domain" description="Fe2OG dioxygenase" evidence="9">
    <location>
        <begin position="109"/>
        <end position="207"/>
    </location>
</feature>
<dbReference type="InterPro" id="IPR027450">
    <property type="entry name" value="AlkB-like"/>
</dbReference>
<reference evidence="10 11" key="1">
    <citation type="submission" date="2020-04" db="EMBL/GenBank/DDBJ databases">
        <title>Genome analysis and antimicrobial resistance characteristics of Chryseobacterium aquaticum isolated from farmed salmonids.</title>
        <authorList>
            <person name="Saticioglu I.B."/>
            <person name="Duman M."/>
            <person name="Altun S."/>
        </authorList>
    </citation>
    <scope>NUCLEOTIDE SEQUENCE [LARGE SCALE GENOMIC DNA]</scope>
    <source>
        <strain evidence="10 11">C-174</strain>
    </source>
</reference>
<sequence>MELFNQEINLKERVFEKINLIDGEIWLMTNFMPAEKASFYYNSFLSNINWRQEEIKMYGKTHLVPRKTAWYGYPDFNYKYSGIICNPEPWTKELRDIKKVIEHFLPSENFNSVLLNLYRDGSDKVSWHSDDEPELGENPTIASVSLGAIRRFDLKHKDYPEQKIQIELLPGSLVIMKGALQHNWLHQIPAQKKIHESRINLTFRTIKL</sequence>
<dbReference type="GO" id="GO:0046872">
    <property type="term" value="F:metal ion binding"/>
    <property type="evidence" value="ECO:0007669"/>
    <property type="project" value="UniProtKB-KW"/>
</dbReference>
<dbReference type="GO" id="GO:0006307">
    <property type="term" value="P:DNA alkylation repair"/>
    <property type="evidence" value="ECO:0007669"/>
    <property type="project" value="InterPro"/>
</dbReference>
<dbReference type="GO" id="GO:0016787">
    <property type="term" value="F:hydrolase activity"/>
    <property type="evidence" value="ECO:0007669"/>
    <property type="project" value="UniProtKB-ARBA"/>
</dbReference>
<evidence type="ECO:0000256" key="2">
    <source>
        <dbReference type="ARBA" id="ARBA00022723"/>
    </source>
</evidence>
<evidence type="ECO:0000256" key="3">
    <source>
        <dbReference type="ARBA" id="ARBA00022763"/>
    </source>
</evidence>
<evidence type="ECO:0000256" key="1">
    <source>
        <dbReference type="ARBA" id="ARBA00001954"/>
    </source>
</evidence>
<dbReference type="RefSeq" id="WP_169322043.1">
    <property type="nucleotide sequence ID" value="NZ_JABCJF010000008.1"/>
</dbReference>
<evidence type="ECO:0000256" key="7">
    <source>
        <dbReference type="ARBA" id="ARBA00023004"/>
    </source>
</evidence>
<dbReference type="Proteomes" id="UP000548067">
    <property type="component" value="Unassembled WGS sequence"/>
</dbReference>
<organism evidence="10 11">
    <name type="scientific">Chryseobacterium aquaticum</name>
    <dbReference type="NCBI Taxonomy" id="452084"/>
    <lineage>
        <taxon>Bacteria</taxon>
        <taxon>Pseudomonadati</taxon>
        <taxon>Bacteroidota</taxon>
        <taxon>Flavobacteriia</taxon>
        <taxon>Flavobacteriales</taxon>
        <taxon>Weeksellaceae</taxon>
        <taxon>Chryseobacterium group</taxon>
        <taxon>Chryseobacterium</taxon>
    </lineage>
</organism>
<dbReference type="GO" id="GO:0032451">
    <property type="term" value="F:demethylase activity"/>
    <property type="evidence" value="ECO:0007669"/>
    <property type="project" value="UniProtKB-ARBA"/>
</dbReference>
<keyword evidence="8" id="KW-0234">DNA repair</keyword>
<comment type="cofactor">
    <cofactor evidence="1">
        <name>Fe(2+)</name>
        <dbReference type="ChEBI" id="CHEBI:29033"/>
    </cofactor>
</comment>
<keyword evidence="4" id="KW-0460">Magnesium</keyword>
<evidence type="ECO:0000259" key="9">
    <source>
        <dbReference type="PROSITE" id="PS51471"/>
    </source>
</evidence>
<dbReference type="Pfam" id="PF13532">
    <property type="entry name" value="2OG-FeII_Oxy_2"/>
    <property type="match status" value="1"/>
</dbReference>
<dbReference type="SUPFAM" id="SSF51197">
    <property type="entry name" value="Clavaminate synthase-like"/>
    <property type="match status" value="1"/>
</dbReference>
<keyword evidence="7" id="KW-0408">Iron</keyword>
<keyword evidence="6" id="KW-0560">Oxidoreductase</keyword>
<comment type="caution">
    <text evidence="10">The sequence shown here is derived from an EMBL/GenBank/DDBJ whole genome shotgun (WGS) entry which is preliminary data.</text>
</comment>
<keyword evidence="5 10" id="KW-0223">Dioxygenase</keyword>
<dbReference type="GO" id="GO:0016705">
    <property type="term" value="F:oxidoreductase activity, acting on paired donors, with incorporation or reduction of molecular oxygen"/>
    <property type="evidence" value="ECO:0007669"/>
    <property type="project" value="UniProtKB-ARBA"/>
</dbReference>
<dbReference type="PROSITE" id="PS51471">
    <property type="entry name" value="FE2OG_OXY"/>
    <property type="match status" value="1"/>
</dbReference>
<evidence type="ECO:0000256" key="5">
    <source>
        <dbReference type="ARBA" id="ARBA00022964"/>
    </source>
</evidence>
<dbReference type="GO" id="GO:0140097">
    <property type="term" value="F:catalytic activity, acting on DNA"/>
    <property type="evidence" value="ECO:0007669"/>
    <property type="project" value="UniProtKB-ARBA"/>
</dbReference>
<evidence type="ECO:0000256" key="4">
    <source>
        <dbReference type="ARBA" id="ARBA00022842"/>
    </source>
</evidence>
<dbReference type="PANTHER" id="PTHR31212:SF4">
    <property type="entry name" value="ALPHA-KETOGLUTARATE-DEPENDENT DIOXYGENASE ALKB HOMOLOG 3"/>
    <property type="match status" value="1"/>
</dbReference>
<accession>A0A848N948</accession>
<dbReference type="AlphaFoldDB" id="A0A848N948"/>
<evidence type="ECO:0000313" key="11">
    <source>
        <dbReference type="Proteomes" id="UP000548067"/>
    </source>
</evidence>
<dbReference type="InterPro" id="IPR005123">
    <property type="entry name" value="Oxoglu/Fe-dep_dioxygenase_dom"/>
</dbReference>
<name>A0A848N948_9FLAO</name>